<reference evidence="2 3" key="1">
    <citation type="submission" date="2019-02" db="EMBL/GenBank/DDBJ databases">
        <title>Genome sequencing of the rare red list fungi Antrodiella citrinella (Flaviporus citrinellus).</title>
        <authorList>
            <person name="Buettner E."/>
            <person name="Kellner H."/>
        </authorList>
    </citation>
    <scope>NUCLEOTIDE SEQUENCE [LARGE SCALE GENOMIC DNA]</scope>
    <source>
        <strain evidence="2 3">DSM 108506</strain>
    </source>
</reference>
<evidence type="ECO:0000313" key="2">
    <source>
        <dbReference type="EMBL" id="THH29441.1"/>
    </source>
</evidence>
<dbReference type="Proteomes" id="UP000308730">
    <property type="component" value="Unassembled WGS sequence"/>
</dbReference>
<keyword evidence="3" id="KW-1185">Reference proteome</keyword>
<sequence>MSRPSTPTGLPTAQSSDDLRARGMRSLDLPPPSREFVLDDFSSDVTRRHWPVRPSSLGYSLSGEIELRMALARGFSDNADEALMPSEIELAEKKNLDVKLKSKVKRFGRGLKDLMMLRI</sequence>
<accession>A0A4S4MW01</accession>
<feature type="region of interest" description="Disordered" evidence="1">
    <location>
        <begin position="1"/>
        <end position="30"/>
    </location>
</feature>
<dbReference type="OrthoDB" id="2687560at2759"/>
<protein>
    <submittedName>
        <fullName evidence="2">Uncharacterized protein</fullName>
    </submittedName>
</protein>
<feature type="compositionally biased region" description="Polar residues" evidence="1">
    <location>
        <begin position="1"/>
        <end position="16"/>
    </location>
</feature>
<gene>
    <name evidence="2" type="ORF">EUX98_g4765</name>
</gene>
<evidence type="ECO:0000313" key="3">
    <source>
        <dbReference type="Proteomes" id="UP000308730"/>
    </source>
</evidence>
<dbReference type="AlphaFoldDB" id="A0A4S4MW01"/>
<name>A0A4S4MW01_9APHY</name>
<proteinExistence type="predicted"/>
<evidence type="ECO:0000256" key="1">
    <source>
        <dbReference type="SAM" id="MobiDB-lite"/>
    </source>
</evidence>
<organism evidence="2 3">
    <name type="scientific">Antrodiella citrinella</name>
    <dbReference type="NCBI Taxonomy" id="2447956"/>
    <lineage>
        <taxon>Eukaryota</taxon>
        <taxon>Fungi</taxon>
        <taxon>Dikarya</taxon>
        <taxon>Basidiomycota</taxon>
        <taxon>Agaricomycotina</taxon>
        <taxon>Agaricomycetes</taxon>
        <taxon>Polyporales</taxon>
        <taxon>Steccherinaceae</taxon>
        <taxon>Antrodiella</taxon>
    </lineage>
</organism>
<comment type="caution">
    <text evidence="2">The sequence shown here is derived from an EMBL/GenBank/DDBJ whole genome shotgun (WGS) entry which is preliminary data.</text>
</comment>
<dbReference type="EMBL" id="SGPM01000124">
    <property type="protein sequence ID" value="THH29441.1"/>
    <property type="molecule type" value="Genomic_DNA"/>
</dbReference>